<feature type="signal peptide" evidence="3">
    <location>
        <begin position="1"/>
        <end position="20"/>
    </location>
</feature>
<keyword evidence="3" id="KW-0732">Signal</keyword>
<keyword evidence="2" id="KW-0949">S-adenosyl-L-methionine</keyword>
<evidence type="ECO:0000256" key="1">
    <source>
        <dbReference type="PIRSR" id="PIRSR018249-1"/>
    </source>
</evidence>
<keyword evidence="1" id="KW-0862">Zinc</keyword>
<gene>
    <name evidence="5" type="ORF">SAMN05444351_1084</name>
</gene>
<feature type="binding site" evidence="1">
    <location>
        <position position="38"/>
    </location>
    <ligand>
        <name>Zn(2+)</name>
        <dbReference type="ChEBI" id="CHEBI:29105"/>
    </ligand>
</feature>
<evidence type="ECO:0000256" key="2">
    <source>
        <dbReference type="PIRSR" id="PIRSR018249-2"/>
    </source>
</evidence>
<evidence type="ECO:0000259" key="4">
    <source>
        <dbReference type="Pfam" id="PF21302"/>
    </source>
</evidence>
<dbReference type="InterPro" id="IPR048647">
    <property type="entry name" value="RlmA_N"/>
</dbReference>
<accession>A0A1M5F6V5</accession>
<dbReference type="EMBL" id="FQVX01000001">
    <property type="protein sequence ID" value="SHF86791.1"/>
    <property type="molecule type" value="Genomic_DNA"/>
</dbReference>
<organism evidence="5 6">
    <name type="scientific">Geodermatophilus nigrescens</name>
    <dbReference type="NCBI Taxonomy" id="1070870"/>
    <lineage>
        <taxon>Bacteria</taxon>
        <taxon>Bacillati</taxon>
        <taxon>Actinomycetota</taxon>
        <taxon>Actinomycetes</taxon>
        <taxon>Geodermatophilales</taxon>
        <taxon>Geodermatophilaceae</taxon>
        <taxon>Geodermatophilus</taxon>
    </lineage>
</organism>
<feature type="chain" id="PRO_5012974182" evidence="3">
    <location>
        <begin position="21"/>
        <end position="284"/>
    </location>
</feature>
<feature type="binding site" evidence="2">
    <location>
        <position position="78"/>
    </location>
    <ligand>
        <name>S-adenosyl-L-methionine</name>
        <dbReference type="ChEBI" id="CHEBI:59789"/>
    </ligand>
</feature>
<keyword evidence="6" id="KW-1185">Reference proteome</keyword>
<dbReference type="GO" id="GO:0032259">
    <property type="term" value="P:methylation"/>
    <property type="evidence" value="ECO:0007669"/>
    <property type="project" value="UniProtKB-KW"/>
</dbReference>
<sequence>MSRRSWPPRAVGLLACPVCGAPLAALPADTGLRCPAGHSFDRARQGHVTLLPPGHTPPSGDSAEMVADRAEVLAAGTYAGLTAALAAAVAAGEGPVGSVLDLGGGTGHHLAGVLDALPEAVGVVLDSSRYAARRAAGASPRAMAVVSDTWARLPVRDGAVDRAMVVFAPRNGRETARVLRPGGRLVVATPAPDHLAELVGPLGLLRVDPDKAARLSGSLEPHLRPAGAAAHREELELDARAVAAVVGMGPHARHLAPGELAGRLAGLRPRVRVTLAVDVTTWTV</sequence>
<evidence type="ECO:0000313" key="6">
    <source>
        <dbReference type="Proteomes" id="UP000184471"/>
    </source>
</evidence>
<feature type="binding site" evidence="1">
    <location>
        <position position="34"/>
    </location>
    <ligand>
        <name>Zn(2+)</name>
        <dbReference type="ChEBI" id="CHEBI:29105"/>
    </ligand>
</feature>
<dbReference type="AlphaFoldDB" id="A0A1M5F6V5"/>
<feature type="domain" description="23S rRNA (guanine(745)-N(1))-methyltransferase N-terminal" evidence="4">
    <location>
        <begin position="15"/>
        <end position="52"/>
    </location>
</feature>
<proteinExistence type="predicted"/>
<dbReference type="STRING" id="1070870.SAMN05444351_1084"/>
<dbReference type="GO" id="GO:0046872">
    <property type="term" value="F:metal ion binding"/>
    <property type="evidence" value="ECO:0007669"/>
    <property type="project" value="UniProtKB-KW"/>
</dbReference>
<dbReference type="PIRSF" id="PIRSF018249">
    <property type="entry name" value="MyrA_prd"/>
    <property type="match status" value="1"/>
</dbReference>
<protein>
    <submittedName>
        <fullName evidence="5">23S rRNA m(1)G-748 methyltransferase</fullName>
    </submittedName>
</protein>
<feature type="binding site" evidence="2">
    <location>
        <position position="194"/>
    </location>
    <ligand>
        <name>S-adenosyl-L-methionine</name>
        <dbReference type="ChEBI" id="CHEBI:59789"/>
    </ligand>
</feature>
<dbReference type="Proteomes" id="UP000184471">
    <property type="component" value="Unassembled WGS sequence"/>
</dbReference>
<dbReference type="SUPFAM" id="SSF53335">
    <property type="entry name" value="S-adenosyl-L-methionine-dependent methyltransferases"/>
    <property type="match status" value="1"/>
</dbReference>
<dbReference type="InterPro" id="IPR029063">
    <property type="entry name" value="SAM-dependent_MTases_sf"/>
</dbReference>
<keyword evidence="5" id="KW-0489">Methyltransferase</keyword>
<evidence type="ECO:0000313" key="5">
    <source>
        <dbReference type="EMBL" id="SHF86791.1"/>
    </source>
</evidence>
<dbReference type="InterPro" id="IPR016718">
    <property type="entry name" value="rRNA_m1G-MeTrfase_A_prd"/>
</dbReference>
<feature type="binding site" evidence="2">
    <location>
        <begin position="106"/>
        <end position="107"/>
    </location>
    <ligand>
        <name>S-adenosyl-L-methionine</name>
        <dbReference type="ChEBI" id="CHEBI:59789"/>
    </ligand>
</feature>
<reference evidence="5 6" key="1">
    <citation type="submission" date="2016-11" db="EMBL/GenBank/DDBJ databases">
        <authorList>
            <person name="Jaros S."/>
            <person name="Januszkiewicz K."/>
            <person name="Wedrychowicz H."/>
        </authorList>
    </citation>
    <scope>NUCLEOTIDE SEQUENCE [LARGE SCALE GENOMIC DNA]</scope>
    <source>
        <strain evidence="5 6">DSM 45408</strain>
    </source>
</reference>
<dbReference type="GO" id="GO:0008168">
    <property type="term" value="F:methyltransferase activity"/>
    <property type="evidence" value="ECO:0007669"/>
    <property type="project" value="UniProtKB-KW"/>
</dbReference>
<dbReference type="Gene3D" id="3.40.50.150">
    <property type="entry name" value="Vaccinia Virus protein VP39"/>
    <property type="match status" value="1"/>
</dbReference>
<keyword evidence="1" id="KW-0479">Metal-binding</keyword>
<dbReference type="OrthoDB" id="108476at2"/>
<keyword evidence="5" id="KW-0808">Transferase</keyword>
<evidence type="ECO:0000256" key="3">
    <source>
        <dbReference type="SAM" id="SignalP"/>
    </source>
</evidence>
<name>A0A1M5F6V5_9ACTN</name>
<dbReference type="Pfam" id="PF21302">
    <property type="entry name" value="Zn_ribbon_RlmA"/>
    <property type="match status" value="1"/>
</dbReference>